<dbReference type="EMBL" id="QZEV01000076">
    <property type="protein sequence ID" value="RJL00690.1"/>
    <property type="molecule type" value="Genomic_DNA"/>
</dbReference>
<proteinExistence type="predicted"/>
<keyword evidence="3" id="KW-1185">Reference proteome</keyword>
<gene>
    <name evidence="2" type="ORF">D3P06_13165</name>
</gene>
<evidence type="ECO:0000259" key="1">
    <source>
        <dbReference type="Pfam" id="PF20172"/>
    </source>
</evidence>
<dbReference type="Proteomes" id="UP000285530">
    <property type="component" value="Unassembled WGS sequence"/>
</dbReference>
<reference evidence="2 3" key="1">
    <citation type="submission" date="2018-09" db="EMBL/GenBank/DDBJ databases">
        <title>Paracoccus onubensis nov. sp. a moderate halophilic bacterium isolated from Gruta de las Maravillas (Aracena, Spain).</title>
        <authorList>
            <person name="Jurado V."/>
            <person name="Gutierrez-Patricio S."/>
            <person name="Gonzalez-Pimentel J.L."/>
            <person name="Laiz L."/>
            <person name="Saiz-Jimenez C."/>
        </authorList>
    </citation>
    <scope>NUCLEOTIDE SEQUENCE [LARGE SCALE GENOMIC DNA]</scope>
    <source>
        <strain evidence="2 3">DSM 19484</strain>
    </source>
</reference>
<evidence type="ECO:0000313" key="2">
    <source>
        <dbReference type="EMBL" id="RJL00690.1"/>
    </source>
</evidence>
<feature type="domain" description="DUF6538" evidence="1">
    <location>
        <begin position="2"/>
        <end position="59"/>
    </location>
</feature>
<organism evidence="2 3">
    <name type="scientific">Paracoccus aestuarii</name>
    <dbReference type="NCBI Taxonomy" id="453842"/>
    <lineage>
        <taxon>Bacteria</taxon>
        <taxon>Pseudomonadati</taxon>
        <taxon>Pseudomonadota</taxon>
        <taxon>Alphaproteobacteria</taxon>
        <taxon>Rhodobacterales</taxon>
        <taxon>Paracoccaceae</taxon>
        <taxon>Paracoccus</taxon>
    </lineage>
</organism>
<dbReference type="Pfam" id="PF20172">
    <property type="entry name" value="DUF6538"/>
    <property type="match status" value="1"/>
</dbReference>
<sequence length="63" mass="7294">MARRGAVFYQRAAIPVDIKDSYPKAEEMLSLKTKDRAEALRLVRIAAVEVDERLAKHRRRITL</sequence>
<comment type="caution">
    <text evidence="2">The sequence shown here is derived from an EMBL/GenBank/DDBJ whole genome shotgun (WGS) entry which is preliminary data.</text>
</comment>
<dbReference type="InterPro" id="IPR046668">
    <property type="entry name" value="DUF6538"/>
</dbReference>
<dbReference type="AlphaFoldDB" id="A0A418ZSL4"/>
<accession>A0A418ZSL4</accession>
<name>A0A418ZSL4_9RHOB</name>
<protein>
    <recommendedName>
        <fullName evidence="1">DUF6538 domain-containing protein</fullName>
    </recommendedName>
</protein>
<evidence type="ECO:0000313" key="3">
    <source>
        <dbReference type="Proteomes" id="UP000285530"/>
    </source>
</evidence>